<reference evidence="1" key="2">
    <citation type="submission" date="2025-08" db="UniProtKB">
        <authorList>
            <consortium name="Ensembl"/>
        </authorList>
    </citation>
    <scope>IDENTIFICATION</scope>
</reference>
<reference evidence="1" key="3">
    <citation type="submission" date="2025-09" db="UniProtKB">
        <authorList>
            <consortium name="Ensembl"/>
        </authorList>
    </citation>
    <scope>IDENTIFICATION</scope>
</reference>
<name>A0A8C5Y3K8_MICMU</name>
<sequence length="14" mass="1546">MAAAEPVKLPQLDY</sequence>
<protein>
    <submittedName>
        <fullName evidence="1">Uncharacterized protein</fullName>
    </submittedName>
</protein>
<accession>A0A8C5Y3K8</accession>
<dbReference type="EMBL" id="ABDC03026320">
    <property type="status" value="NOT_ANNOTATED_CDS"/>
    <property type="molecule type" value="Genomic_DNA"/>
</dbReference>
<evidence type="ECO:0000313" key="2">
    <source>
        <dbReference type="Proteomes" id="UP000694394"/>
    </source>
</evidence>
<dbReference type="Proteomes" id="UP000694394">
    <property type="component" value="Chromosome 22"/>
</dbReference>
<dbReference type="Ensembl" id="ENSMICT00000067228.1">
    <property type="protein sequence ID" value="ENSMICP00000044738.1"/>
    <property type="gene ID" value="ENSMICG00000045912.1"/>
</dbReference>
<reference evidence="1" key="1">
    <citation type="submission" date="2016-12" db="EMBL/GenBank/DDBJ databases">
        <title>Mouse lemur reference genome and diversity panel.</title>
        <authorList>
            <person name="Harris R."/>
            <person name="Larsen P."/>
            <person name="Liu Y."/>
            <person name="Hughes D.S."/>
            <person name="Murali S."/>
            <person name="Raveendran M."/>
            <person name="Korchina V."/>
            <person name="Wang M."/>
            <person name="Jhangiani S."/>
            <person name="Bandaranaike D."/>
            <person name="Bellair M."/>
            <person name="Blankenburg K."/>
            <person name="Chao H."/>
            <person name="Dahdouli M."/>
            <person name="Dinh H."/>
            <person name="Doddapaneni H."/>
            <person name="English A."/>
            <person name="Firestine M."/>
            <person name="Gnanaolivu R."/>
            <person name="Gross S."/>
            <person name="Hernandez B."/>
            <person name="Javaid M."/>
            <person name="Jayaseelan J."/>
            <person name="Jones J."/>
            <person name="Khan Z."/>
            <person name="Kovar C."/>
            <person name="Kurapati P."/>
            <person name="Le B."/>
            <person name="Lee S."/>
            <person name="Li M."/>
            <person name="Mathew T."/>
            <person name="Narasimhan A."/>
            <person name="Ngo D."/>
            <person name="Nguyen L."/>
            <person name="Okwuonu G."/>
            <person name="Ongeri F."/>
            <person name="Osuji N."/>
            <person name="Pu L.-L."/>
            <person name="Puazo M."/>
            <person name="Quiroz J."/>
            <person name="Raj R."/>
            <person name="Rajbhandari K."/>
            <person name="Reid J.G."/>
            <person name="Santibanez J."/>
            <person name="Sexton D."/>
            <person name="Skinner E."/>
            <person name="Vee V."/>
            <person name="Weissenberger G."/>
            <person name="Wu Y."/>
            <person name="Xin Y."/>
            <person name="Han Y."/>
            <person name="Campbell C."/>
            <person name="Brown A."/>
            <person name="Sullivan B."/>
            <person name="Shelton J."/>
            <person name="Brown S."/>
            <person name="Dudchenko O."/>
            <person name="Machol I."/>
            <person name="Durand N."/>
            <person name="Shamim M."/>
            <person name="Lieberman A."/>
            <person name="Muzny D.M."/>
            <person name="Richards S."/>
            <person name="Yoder A."/>
            <person name="Worley K.C."/>
            <person name="Rogers J."/>
            <person name="Gibbs R.A."/>
        </authorList>
    </citation>
    <scope>NUCLEOTIDE SEQUENCE [LARGE SCALE GENOMIC DNA]</scope>
</reference>
<proteinExistence type="predicted"/>
<dbReference type="EMBL" id="ABDC03026319">
    <property type="status" value="NOT_ANNOTATED_CDS"/>
    <property type="molecule type" value="Genomic_DNA"/>
</dbReference>
<evidence type="ECO:0000313" key="1">
    <source>
        <dbReference type="Ensembl" id="ENSMICP00000044738.1"/>
    </source>
</evidence>
<keyword evidence="2" id="KW-1185">Reference proteome</keyword>
<organism evidence="1 2">
    <name type="scientific">Microcebus murinus</name>
    <name type="common">Gray mouse lemur</name>
    <name type="synonym">Lemur murinus</name>
    <dbReference type="NCBI Taxonomy" id="30608"/>
    <lineage>
        <taxon>Eukaryota</taxon>
        <taxon>Metazoa</taxon>
        <taxon>Chordata</taxon>
        <taxon>Craniata</taxon>
        <taxon>Vertebrata</taxon>
        <taxon>Euteleostomi</taxon>
        <taxon>Mammalia</taxon>
        <taxon>Eutheria</taxon>
        <taxon>Euarchontoglires</taxon>
        <taxon>Primates</taxon>
        <taxon>Strepsirrhini</taxon>
        <taxon>Lemuriformes</taxon>
        <taxon>Cheirogaleidae</taxon>
        <taxon>Microcebus</taxon>
    </lineage>
</organism>
<dbReference type="EMBL" id="ABDC03026321">
    <property type="status" value="NOT_ANNOTATED_CDS"/>
    <property type="molecule type" value="Genomic_DNA"/>
</dbReference>